<dbReference type="SUPFAM" id="SSF54106">
    <property type="entry name" value="LysM domain"/>
    <property type="match status" value="1"/>
</dbReference>
<name>A0ABY4QXA4_9ACTN</name>
<evidence type="ECO:0000313" key="3">
    <source>
        <dbReference type="Proteomes" id="UP001056336"/>
    </source>
</evidence>
<organism evidence="2 3">
    <name type="scientific">Jatrophihabitans telluris</name>
    <dbReference type="NCBI Taxonomy" id="2038343"/>
    <lineage>
        <taxon>Bacteria</taxon>
        <taxon>Bacillati</taxon>
        <taxon>Actinomycetota</taxon>
        <taxon>Actinomycetes</taxon>
        <taxon>Jatrophihabitantales</taxon>
        <taxon>Jatrophihabitantaceae</taxon>
        <taxon>Jatrophihabitans</taxon>
    </lineage>
</organism>
<dbReference type="InterPro" id="IPR036779">
    <property type="entry name" value="LysM_dom_sf"/>
</dbReference>
<reference evidence="2" key="1">
    <citation type="journal article" date="2018" name="Int. J. Syst. Evol. Microbiol.">
        <title>Jatrophihabitans telluris sp. nov., isolated from sediment soil of lava forest wetlands and the emended description of the genus Jatrophihabitans.</title>
        <authorList>
            <person name="Lee K.C."/>
            <person name="Suh M.K."/>
            <person name="Eom M.K."/>
            <person name="Kim K.K."/>
            <person name="Kim J.S."/>
            <person name="Kim D.S."/>
            <person name="Ko S.H."/>
            <person name="Shin Y.K."/>
            <person name="Lee J.S."/>
        </authorList>
    </citation>
    <scope>NUCLEOTIDE SEQUENCE</scope>
    <source>
        <strain evidence="2">N237</strain>
    </source>
</reference>
<dbReference type="InterPro" id="IPR018392">
    <property type="entry name" value="LysM"/>
</dbReference>
<dbReference type="RefSeq" id="WP_249771306.1">
    <property type="nucleotide sequence ID" value="NZ_CP097332.1"/>
</dbReference>
<dbReference type="EMBL" id="CP097332">
    <property type="protein sequence ID" value="UQX88118.1"/>
    <property type="molecule type" value="Genomic_DNA"/>
</dbReference>
<dbReference type="PROSITE" id="PS51782">
    <property type="entry name" value="LYSM"/>
    <property type="match status" value="1"/>
</dbReference>
<sequence length="1075" mass="111679">MSRRVGRYPTFAASLRARLSIAPALSRLTDRDAGDPALALLDAWAVLGDVLTFYQERIANEGYLGTATDSKSLTELGRLVGHQNRPALAASTYLAYTLDPGSVTVIPAGSQAKSVPASGQLPQTFETSEPLAAREEWNQLAVRTHQPAAFTADQVDRQLTRLTLTGTAAVLRPGDRLLFLFGASGDPVIRTVAASTPDFAAGSTRLDLVPLPSMVQDPLANASSRTAEAAKLASANAPKAALMSALRDTLAQVSALPTVTEATAAQLSLDVVTALAQRLAEQRHLAQRQAGIGGQNWLSDYVDQVLTELAGLSTAANAVLREVDPAVAAARQAAVALLCPPDESGAGIGHRPDHNCDQGSGLAALMPILPALRTPPSVPPRSALDLAADPGQRFAPDSDALVRLIAAADPLLAGLLYPAWSTEALTPPSPLASLLVLRIKARPFLSHSDDGGAVLNLVPAGGGAGAAGAAAAALQLDAVYDGIAAGSWIVVETNSVAGGPVEAHARRVLDVAQQVVAQVVGPAGNTANVDVAVTVLTIDQALPAAAELNRTTVYAQGESLVAQGEAITDDVAGASIELARAYDGLGPGRRIVVTGERTDVPLVTGLIASEVVMIGGVRQDVDPDQPAGRITSTVELINPLAYRYRRATVVLAGNVVPATQGESRSEVLGSGDAAVPGSSFPLRQVSADRPLTAVASDDPDGASAALTVRVNGVQWHETDGLAFSGAVDHDYALRTDSETARVVFGDGVHGARPPSGVENITAQYRIGAGASGNLPPGQISQLGTRALGVNGVGNPVPASGGTRADGPQDARRVIPLRSLALDRLVSVQDYADFTQARTGFAKAAAARLYDGQRELVQVTVAAVDDAPLEPSSLTFIELERSLREFGEPHYPVRVDVRELIRLILSAGVKVAPDYSWDLVEPVVRQALLEAFGFDRQQLGEPANLSTALAAASAVDGVDYIDVDVFAGVPALSGPLDLLSLGAGLTAGSPQPNPCVPAAPARYDEDRYRVVDGDTLSGVADRFGLGLAELLELNRALDSNDLVVGQELVVFRGIRPAQLVVLCAELEDTLLLRRIP</sequence>
<gene>
    <name evidence="2" type="ORF">M6D93_17755</name>
</gene>
<dbReference type="InterPro" id="IPR011749">
    <property type="entry name" value="CHP02243"/>
</dbReference>
<evidence type="ECO:0000259" key="1">
    <source>
        <dbReference type="PROSITE" id="PS51782"/>
    </source>
</evidence>
<dbReference type="CDD" id="cd00118">
    <property type="entry name" value="LysM"/>
    <property type="match status" value="1"/>
</dbReference>
<evidence type="ECO:0000313" key="2">
    <source>
        <dbReference type="EMBL" id="UQX88118.1"/>
    </source>
</evidence>
<reference evidence="2" key="2">
    <citation type="submission" date="2022-05" db="EMBL/GenBank/DDBJ databases">
        <authorList>
            <person name="Kim J.-S."/>
            <person name="Lee K."/>
            <person name="Suh M."/>
            <person name="Eom M."/>
            <person name="Kim J.-S."/>
            <person name="Kim D.-S."/>
            <person name="Ko S.-H."/>
            <person name="Shin Y."/>
            <person name="Lee J.-S."/>
        </authorList>
    </citation>
    <scope>NUCLEOTIDE SEQUENCE</scope>
    <source>
        <strain evidence="2">N237</strain>
    </source>
</reference>
<dbReference type="Gene3D" id="3.10.350.10">
    <property type="entry name" value="LysM domain"/>
    <property type="match status" value="1"/>
</dbReference>
<accession>A0ABY4QXA4</accession>
<dbReference type="NCBIfam" id="TIGR02243">
    <property type="entry name" value="putative baseplate assembly protein"/>
    <property type="match status" value="1"/>
</dbReference>
<protein>
    <submittedName>
        <fullName evidence="2">Baseplate assembly protein</fullName>
    </submittedName>
</protein>
<feature type="domain" description="LysM" evidence="1">
    <location>
        <begin position="1005"/>
        <end position="1049"/>
    </location>
</feature>
<proteinExistence type="predicted"/>
<dbReference type="Pfam" id="PF01476">
    <property type="entry name" value="LysM"/>
    <property type="match status" value="1"/>
</dbReference>
<dbReference type="Proteomes" id="UP001056336">
    <property type="component" value="Chromosome"/>
</dbReference>
<dbReference type="SMART" id="SM00257">
    <property type="entry name" value="LysM"/>
    <property type="match status" value="1"/>
</dbReference>
<keyword evidence="3" id="KW-1185">Reference proteome</keyword>